<dbReference type="GO" id="GO:0005737">
    <property type="term" value="C:cytoplasm"/>
    <property type="evidence" value="ECO:0007669"/>
    <property type="project" value="TreeGrafter"/>
</dbReference>
<dbReference type="InterPro" id="IPR001509">
    <property type="entry name" value="Epimerase_deHydtase"/>
</dbReference>
<reference evidence="2" key="1">
    <citation type="submission" date="2020-10" db="EMBL/GenBank/DDBJ databases">
        <title>Ca. Dormibacterota MAGs.</title>
        <authorList>
            <person name="Montgomery K."/>
        </authorList>
    </citation>
    <scope>NUCLEOTIDE SEQUENCE [LARGE SCALE GENOMIC DNA]</scope>
    <source>
        <strain evidence="2">SC8812_S17_10</strain>
    </source>
</reference>
<dbReference type="Proteomes" id="UP000612893">
    <property type="component" value="Unassembled WGS sequence"/>
</dbReference>
<organism evidence="2 3">
    <name type="scientific">Candidatus Nephthysia bennettiae</name>
    <dbReference type="NCBI Taxonomy" id="3127016"/>
    <lineage>
        <taxon>Bacteria</taxon>
        <taxon>Bacillati</taxon>
        <taxon>Candidatus Dormiibacterota</taxon>
        <taxon>Candidatus Dormibacteria</taxon>
        <taxon>Candidatus Dormibacterales</taxon>
        <taxon>Candidatus Dormibacteraceae</taxon>
        <taxon>Candidatus Nephthysia</taxon>
    </lineage>
</organism>
<dbReference type="Gene3D" id="3.40.50.720">
    <property type="entry name" value="NAD(P)-binding Rossmann-like Domain"/>
    <property type="match status" value="1"/>
</dbReference>
<accession>A0A934N9B7</accession>
<feature type="domain" description="NAD-dependent epimerase/dehydratase" evidence="1">
    <location>
        <begin position="3"/>
        <end position="226"/>
    </location>
</feature>
<dbReference type="PANTHER" id="PTHR48079:SF6">
    <property type="entry name" value="NAD(P)-BINDING DOMAIN-CONTAINING PROTEIN-RELATED"/>
    <property type="match status" value="1"/>
</dbReference>
<evidence type="ECO:0000259" key="1">
    <source>
        <dbReference type="Pfam" id="PF01370"/>
    </source>
</evidence>
<dbReference type="RefSeq" id="WP_338201561.1">
    <property type="nucleotide sequence ID" value="NZ_JAEKNR010000114.1"/>
</dbReference>
<evidence type="ECO:0000313" key="2">
    <source>
        <dbReference type="EMBL" id="MBJ7598504.1"/>
    </source>
</evidence>
<dbReference type="EMBL" id="JAEKNR010000114">
    <property type="protein sequence ID" value="MBJ7598504.1"/>
    <property type="molecule type" value="Genomic_DNA"/>
</dbReference>
<proteinExistence type="predicted"/>
<dbReference type="SUPFAM" id="SSF51735">
    <property type="entry name" value="NAD(P)-binding Rossmann-fold domains"/>
    <property type="match status" value="1"/>
</dbReference>
<protein>
    <submittedName>
        <fullName evidence="2">NAD-dependent epimerase/dehydratase family protein</fullName>
    </submittedName>
</protein>
<dbReference type="InterPro" id="IPR051783">
    <property type="entry name" value="NAD(P)-dependent_oxidoreduct"/>
</dbReference>
<dbReference type="InterPro" id="IPR036291">
    <property type="entry name" value="NAD(P)-bd_dom_sf"/>
</dbReference>
<dbReference type="AlphaFoldDB" id="A0A934N9B7"/>
<name>A0A934N9B7_9BACT</name>
<dbReference type="GO" id="GO:0004029">
    <property type="term" value="F:aldehyde dehydrogenase (NAD+) activity"/>
    <property type="evidence" value="ECO:0007669"/>
    <property type="project" value="TreeGrafter"/>
</dbReference>
<keyword evidence="3" id="KW-1185">Reference proteome</keyword>
<sequence>MKVLVTGATGLLGGALLPELQKRGEHVRVLVLPAEDATRLEAQGIDIVRGDVTDTGSLPAAVRDVELVFHLAGMMGVDRPLEDYRAVNVTGSENLYRAARSAGVRRFVHISSHTVYGLGHGRPHSEQDRLQPDPDPYSITKAQGDHRMRQLMHEGDVETVIVRPGTFFGPNDHLHFGRIAARLRAGKGVIIGSGQNALPFCYVTDVVQGLLLAGYHPAAAGNVYNITNDRPLTQRQLFNAVADSVGGRRPTRRLPYFALYNGALWGERVARLTRTKPVVTRLGVLMFGSDTRHSVDKARSELGYEPRVELLEGIRLAAEWYNASAPAEAVRTMPSRPLVEARKQ</sequence>
<dbReference type="Pfam" id="PF01370">
    <property type="entry name" value="Epimerase"/>
    <property type="match status" value="1"/>
</dbReference>
<gene>
    <name evidence="2" type="ORF">JF922_10520</name>
</gene>
<evidence type="ECO:0000313" key="3">
    <source>
        <dbReference type="Proteomes" id="UP000612893"/>
    </source>
</evidence>
<comment type="caution">
    <text evidence="2">The sequence shown here is derived from an EMBL/GenBank/DDBJ whole genome shotgun (WGS) entry which is preliminary data.</text>
</comment>
<dbReference type="PANTHER" id="PTHR48079">
    <property type="entry name" value="PROTEIN YEEZ"/>
    <property type="match status" value="1"/>
</dbReference>